<dbReference type="InterPro" id="IPR011249">
    <property type="entry name" value="Metalloenz_LuxS/M16"/>
</dbReference>
<dbReference type="Gene3D" id="3.30.830.10">
    <property type="entry name" value="Metalloenzyme, LuxS/M16 peptidase-like"/>
    <property type="match status" value="4"/>
</dbReference>
<feature type="region of interest" description="Disordered" evidence="1">
    <location>
        <begin position="1077"/>
        <end position="1110"/>
    </location>
</feature>
<dbReference type="FunFam" id="3.30.830.10:FF:000015">
    <property type="entry name" value="Putative zinc metalloprotease"/>
    <property type="match status" value="1"/>
</dbReference>
<evidence type="ECO:0000313" key="4">
    <source>
        <dbReference type="EMBL" id="KAF9532015.1"/>
    </source>
</evidence>
<feature type="domain" description="Peptidase M16 C-terminal" evidence="3">
    <location>
        <begin position="259"/>
        <end position="452"/>
    </location>
</feature>
<name>A0A9P6ENB1_9AGAR</name>
<dbReference type="Pfam" id="PF05193">
    <property type="entry name" value="Peptidase_M16_C"/>
    <property type="match status" value="1"/>
</dbReference>
<protein>
    <submittedName>
        <fullName evidence="4">Metalloenzyme, LuxS/M16 peptidase-like protein</fullName>
    </submittedName>
</protein>
<dbReference type="InterPro" id="IPR007863">
    <property type="entry name" value="Peptidase_M16_C"/>
</dbReference>
<evidence type="ECO:0000259" key="3">
    <source>
        <dbReference type="Pfam" id="PF05193"/>
    </source>
</evidence>
<feature type="domain" description="Peptidase M16 N-terminal" evidence="2">
    <location>
        <begin position="120"/>
        <end position="198"/>
    </location>
</feature>
<dbReference type="AlphaFoldDB" id="A0A9P6ENB1"/>
<accession>A0A9P6ENB1</accession>
<feature type="compositionally biased region" description="Basic and acidic residues" evidence="1">
    <location>
        <begin position="332"/>
        <end position="343"/>
    </location>
</feature>
<feature type="compositionally biased region" description="Basic and acidic residues" evidence="1">
    <location>
        <begin position="1077"/>
        <end position="1089"/>
    </location>
</feature>
<keyword evidence="5" id="KW-1185">Reference proteome</keyword>
<gene>
    <name evidence="4" type="ORF">CPB83DRAFT_848189</name>
</gene>
<dbReference type="PANTHER" id="PTHR43016">
    <property type="entry name" value="PRESEQUENCE PROTEASE"/>
    <property type="match status" value="1"/>
</dbReference>
<dbReference type="SUPFAM" id="SSF63411">
    <property type="entry name" value="LuxS/MPP-like metallohydrolase"/>
    <property type="match status" value="4"/>
</dbReference>
<dbReference type="PANTHER" id="PTHR43016:SF16">
    <property type="entry name" value="METALLOPROTEASE, PUTATIVE (AFU_ORTHOLOGUE AFUA_4G07610)-RELATED"/>
    <property type="match status" value="1"/>
</dbReference>
<dbReference type="FunFam" id="3.30.830.10:FF:000031">
    <property type="entry name" value="Putative zinc metalloprotease"/>
    <property type="match status" value="1"/>
</dbReference>
<dbReference type="EMBL" id="MU157833">
    <property type="protein sequence ID" value="KAF9532015.1"/>
    <property type="molecule type" value="Genomic_DNA"/>
</dbReference>
<dbReference type="Pfam" id="PF00675">
    <property type="entry name" value="Peptidase_M16"/>
    <property type="match status" value="1"/>
</dbReference>
<comment type="caution">
    <text evidence="4">The sequence shown here is derived from an EMBL/GenBank/DDBJ whole genome shotgun (WGS) entry which is preliminary data.</text>
</comment>
<feature type="region of interest" description="Disordered" evidence="1">
    <location>
        <begin position="306"/>
        <end position="343"/>
    </location>
</feature>
<evidence type="ECO:0000259" key="2">
    <source>
        <dbReference type="Pfam" id="PF00675"/>
    </source>
</evidence>
<evidence type="ECO:0000313" key="5">
    <source>
        <dbReference type="Proteomes" id="UP000807306"/>
    </source>
</evidence>
<organism evidence="4 5">
    <name type="scientific">Crepidotus variabilis</name>
    <dbReference type="NCBI Taxonomy" id="179855"/>
    <lineage>
        <taxon>Eukaryota</taxon>
        <taxon>Fungi</taxon>
        <taxon>Dikarya</taxon>
        <taxon>Basidiomycota</taxon>
        <taxon>Agaricomycotina</taxon>
        <taxon>Agaricomycetes</taxon>
        <taxon>Agaricomycetidae</taxon>
        <taxon>Agaricales</taxon>
        <taxon>Agaricineae</taxon>
        <taxon>Crepidotaceae</taxon>
        <taxon>Crepidotus</taxon>
    </lineage>
</organism>
<dbReference type="GO" id="GO:0046872">
    <property type="term" value="F:metal ion binding"/>
    <property type="evidence" value="ECO:0007669"/>
    <property type="project" value="InterPro"/>
</dbReference>
<evidence type="ECO:0000256" key="1">
    <source>
        <dbReference type="SAM" id="MobiDB-lite"/>
    </source>
</evidence>
<reference evidence="4" key="1">
    <citation type="submission" date="2020-11" db="EMBL/GenBank/DDBJ databases">
        <authorList>
            <consortium name="DOE Joint Genome Institute"/>
            <person name="Ahrendt S."/>
            <person name="Riley R."/>
            <person name="Andreopoulos W."/>
            <person name="Labutti K."/>
            <person name="Pangilinan J."/>
            <person name="Ruiz-Duenas F.J."/>
            <person name="Barrasa J.M."/>
            <person name="Sanchez-Garcia M."/>
            <person name="Camarero S."/>
            <person name="Miyauchi S."/>
            <person name="Serrano A."/>
            <person name="Linde D."/>
            <person name="Babiker R."/>
            <person name="Drula E."/>
            <person name="Ayuso-Fernandez I."/>
            <person name="Pacheco R."/>
            <person name="Padilla G."/>
            <person name="Ferreira P."/>
            <person name="Barriuso J."/>
            <person name="Kellner H."/>
            <person name="Castanera R."/>
            <person name="Alfaro M."/>
            <person name="Ramirez L."/>
            <person name="Pisabarro A.G."/>
            <person name="Kuo A."/>
            <person name="Tritt A."/>
            <person name="Lipzen A."/>
            <person name="He G."/>
            <person name="Yan M."/>
            <person name="Ng V."/>
            <person name="Cullen D."/>
            <person name="Martin F."/>
            <person name="Rosso M.-N."/>
            <person name="Henrissat B."/>
            <person name="Hibbett D."/>
            <person name="Martinez A.T."/>
            <person name="Grigoriev I.V."/>
        </authorList>
    </citation>
    <scope>NUCLEOTIDE SEQUENCE</scope>
    <source>
        <strain evidence="4">CBS 506.95</strain>
    </source>
</reference>
<dbReference type="InterPro" id="IPR011765">
    <property type="entry name" value="Pept_M16_N"/>
</dbReference>
<dbReference type="Proteomes" id="UP000807306">
    <property type="component" value="Unassembled WGS sequence"/>
</dbReference>
<proteinExistence type="predicted"/>
<dbReference type="OrthoDB" id="4953at2759"/>
<feature type="compositionally biased region" description="Acidic residues" evidence="1">
    <location>
        <begin position="1090"/>
        <end position="1110"/>
    </location>
</feature>
<sequence>MQRLSSLWRGFPALQSRRTQHPFRLPVLRPHSCRHQFLFRDAHTATQRTQDSVHSLPVTMSKAAETFGNYDLVKRVKLDFTDVVVSKWKSRVTGLTVVHLDYEAPIVNGYFVVGTEIFDDSGCPHTLEHLVFMGSEKYPYKGILDLLANRGFSNGTNAWTDTDHTAYTVSTAGGQGFLQILPIYVDHILYPTITDAGFVTEVHHIDDKGNDSGVVYSEMQGRENTSGDLMALRQQRLLDPPGSAYRSETGGLMEALRVLTPDQIRNYHSSYYVPHNLALIVGGKLTGGTASLLQVVQEEIEPKLIKHGQDKGPRPPGWKRPFLETPSSNRKPIPETKKDVVPFPEKDESQGEVTITFLGPPPNDHLARKALDILSIYLTSSSAAPLNKEYVEVESPLCSYIYFAEDVRATYVNLPVYVASVPTENLDSFNDKLKVSFQRIVKEGINMERMKMVLHRDERQLRSKLESAKGDTFSGTIISDFLYGKEDGSELKASMDEIIYYKELHTWTKEQWANLLSKYYIEPPSVVIIGKPSAKLADKLEKDEKARIAEQVKKLGPAGLEKASKILEDAKAEHAKTIPTDILTAFPVPDVKSIAWIPVQSVQEAGKGRKNVQPDKQSSQLQSLVEKDGEALPFFVAYDHVESDFVTVSAYLSLDTLPDRLRPYASAYLSAFFSLPVKRSNGVRLDHEEVVNQLDNDTVAYEVNLGVSSNFTDILRVAIKVEKAQYETAISWLKDLIHGSEFNKERIQVVLAKIQQALPELKRDGNNVLSSLWNELNYASNSTQKYGGVMQQTEFIPKLVEKLQESPQEVIADFEEIRKHFIDPSGVRFSVTGNVLDVKDPRSTWDRYFGPLMPAAPLSPVRYAVDTLSEDGKKCSKKAVVMSLPTIESSFVTYTSKGIQGFSNKDYPVLRVALEVLNATESYLWRYIRGSGLAYGAYVSLDIEAGFMTFSLYRSSNPMKAYDEASTVIKGLVDGSIEFDETILDAAKSTIVYGVTKGLSTSGRAAMASFTNQALKGVPKTYQTDLLEKYQEVTKADVLTALKTHFLPLFDSRSSTAVVVTAPGNAKEVGEGLKNKGYEVEQKEMHIDPSELEEGSESGSDSDSEMSVDR</sequence>